<gene>
    <name evidence="1" type="ORF">L2716_13115</name>
</gene>
<proteinExistence type="predicted"/>
<evidence type="ECO:0000313" key="2">
    <source>
        <dbReference type="Proteomes" id="UP001649381"/>
    </source>
</evidence>
<name>A0ABS9H3L6_9BACL</name>
<dbReference type="Gene3D" id="3.40.30.10">
    <property type="entry name" value="Glutaredoxin"/>
    <property type="match status" value="1"/>
</dbReference>
<dbReference type="EMBL" id="JAKIJS010000001">
    <property type="protein sequence ID" value="MCF6138671.1"/>
    <property type="molecule type" value="Genomic_DNA"/>
</dbReference>
<dbReference type="PANTHER" id="PTHR33558:SF1">
    <property type="entry name" value="GLUTAREDOXIN-LIKE PROTEIN C5ORF63 HOMOLOG"/>
    <property type="match status" value="1"/>
</dbReference>
<dbReference type="PANTHER" id="PTHR33558">
    <property type="entry name" value="GLUTAREDOXIN-LIKE PROTEIN C5ORF63 HOMOLOG"/>
    <property type="match status" value="1"/>
</dbReference>
<dbReference type="InterPro" id="IPR008554">
    <property type="entry name" value="Glutaredoxin-like"/>
</dbReference>
<organism evidence="1 2">
    <name type="scientific">Pseudalkalibacillus berkeleyi</name>
    <dbReference type="NCBI Taxonomy" id="1069813"/>
    <lineage>
        <taxon>Bacteria</taxon>
        <taxon>Bacillati</taxon>
        <taxon>Bacillota</taxon>
        <taxon>Bacilli</taxon>
        <taxon>Bacillales</taxon>
        <taxon>Fictibacillaceae</taxon>
        <taxon>Pseudalkalibacillus</taxon>
    </lineage>
</organism>
<dbReference type="RefSeq" id="WP_236336150.1">
    <property type="nucleotide sequence ID" value="NZ_JAKIJS010000001.1"/>
</dbReference>
<reference evidence="1 2" key="1">
    <citation type="submission" date="2022-01" db="EMBL/GenBank/DDBJ databases">
        <title>Alkalihalobacillus sp. EGI L200015, a novel bacterium isolated from a salt lake sediment.</title>
        <authorList>
            <person name="Gao L."/>
            <person name="Fang B.-Z."/>
            <person name="Li W.-J."/>
        </authorList>
    </citation>
    <scope>NUCLEOTIDE SEQUENCE [LARGE SCALE GENOMIC DNA]</scope>
    <source>
        <strain evidence="1 2">KCTC 12718</strain>
    </source>
</reference>
<evidence type="ECO:0000313" key="1">
    <source>
        <dbReference type="EMBL" id="MCF6138671.1"/>
    </source>
</evidence>
<sequence length="80" mass="9612">MLTVHFYTKKQCPLCDYALIILEDLQEELGFHIEERDIYEKDEWLEAYGLMIPVVQVEGKDIQYGKLDRISLRKRLLTFF</sequence>
<keyword evidence="2" id="KW-1185">Reference proteome</keyword>
<dbReference type="InterPro" id="IPR036249">
    <property type="entry name" value="Thioredoxin-like_sf"/>
</dbReference>
<comment type="caution">
    <text evidence="1">The sequence shown here is derived from an EMBL/GenBank/DDBJ whole genome shotgun (WGS) entry which is preliminary data.</text>
</comment>
<dbReference type="SUPFAM" id="SSF52833">
    <property type="entry name" value="Thioredoxin-like"/>
    <property type="match status" value="1"/>
</dbReference>
<accession>A0ABS9H3L6</accession>
<dbReference type="Proteomes" id="UP001649381">
    <property type="component" value="Unassembled WGS sequence"/>
</dbReference>
<protein>
    <submittedName>
        <fullName evidence="1">Glutaredoxin family protein</fullName>
    </submittedName>
</protein>
<dbReference type="InterPro" id="IPR052565">
    <property type="entry name" value="Glutaredoxin-like_YDR286C"/>
</dbReference>
<dbReference type="Pfam" id="PF05768">
    <property type="entry name" value="Glrx-like"/>
    <property type="match status" value="1"/>
</dbReference>